<reference evidence="1 2" key="1">
    <citation type="submission" date="2013-03" db="EMBL/GenBank/DDBJ databases">
        <title>The Genome Sequence of Exophiala aquamarina CBS 119918.</title>
        <authorList>
            <consortium name="The Broad Institute Genomics Platform"/>
            <person name="Cuomo C."/>
            <person name="de Hoog S."/>
            <person name="Gorbushina A."/>
            <person name="Walker B."/>
            <person name="Young S.K."/>
            <person name="Zeng Q."/>
            <person name="Gargeya S."/>
            <person name="Fitzgerald M."/>
            <person name="Haas B."/>
            <person name="Abouelleil A."/>
            <person name="Allen A.W."/>
            <person name="Alvarado L."/>
            <person name="Arachchi H.M."/>
            <person name="Berlin A.M."/>
            <person name="Chapman S.B."/>
            <person name="Gainer-Dewar J."/>
            <person name="Goldberg J."/>
            <person name="Griggs A."/>
            <person name="Gujja S."/>
            <person name="Hansen M."/>
            <person name="Howarth C."/>
            <person name="Imamovic A."/>
            <person name="Ireland A."/>
            <person name="Larimer J."/>
            <person name="McCowan C."/>
            <person name="Murphy C."/>
            <person name="Pearson M."/>
            <person name="Poon T.W."/>
            <person name="Priest M."/>
            <person name="Roberts A."/>
            <person name="Saif S."/>
            <person name="Shea T."/>
            <person name="Sisk P."/>
            <person name="Sykes S."/>
            <person name="Wortman J."/>
            <person name="Nusbaum C."/>
            <person name="Birren B."/>
        </authorList>
    </citation>
    <scope>NUCLEOTIDE SEQUENCE [LARGE SCALE GENOMIC DNA]</scope>
    <source>
        <strain evidence="1 2">CBS 119918</strain>
    </source>
</reference>
<dbReference type="EMBL" id="AMGV01000006">
    <property type="protein sequence ID" value="KEF56481.1"/>
    <property type="molecule type" value="Genomic_DNA"/>
</dbReference>
<comment type="caution">
    <text evidence="1">The sequence shown here is derived from an EMBL/GenBank/DDBJ whole genome shotgun (WGS) entry which is preliminary data.</text>
</comment>
<dbReference type="Gene3D" id="3.90.550.20">
    <property type="match status" value="1"/>
</dbReference>
<dbReference type="HOGENOM" id="CLU_061936_0_0_1"/>
<accession>A0A072P9D3</accession>
<dbReference type="Proteomes" id="UP000027920">
    <property type="component" value="Unassembled WGS sequence"/>
</dbReference>
<dbReference type="InterPro" id="IPR029044">
    <property type="entry name" value="Nucleotide-diphossugar_trans"/>
</dbReference>
<dbReference type="GO" id="GO:0016757">
    <property type="term" value="F:glycosyltransferase activity"/>
    <property type="evidence" value="ECO:0007669"/>
    <property type="project" value="InterPro"/>
</dbReference>
<name>A0A072P9D3_9EURO</name>
<dbReference type="RefSeq" id="XP_013259071.1">
    <property type="nucleotide sequence ID" value="XM_013403617.1"/>
</dbReference>
<protein>
    <recommendedName>
        <fullName evidence="3">Capsule polysaccharide biosynthesis protein</fullName>
    </recommendedName>
</protein>
<organism evidence="1 2">
    <name type="scientific">Exophiala aquamarina CBS 119918</name>
    <dbReference type="NCBI Taxonomy" id="1182545"/>
    <lineage>
        <taxon>Eukaryota</taxon>
        <taxon>Fungi</taxon>
        <taxon>Dikarya</taxon>
        <taxon>Ascomycota</taxon>
        <taxon>Pezizomycotina</taxon>
        <taxon>Eurotiomycetes</taxon>
        <taxon>Chaetothyriomycetidae</taxon>
        <taxon>Chaetothyriales</taxon>
        <taxon>Herpotrichiellaceae</taxon>
        <taxon>Exophiala</taxon>
    </lineage>
</organism>
<evidence type="ECO:0008006" key="3">
    <source>
        <dbReference type="Google" id="ProtNLM"/>
    </source>
</evidence>
<dbReference type="VEuPathDB" id="FungiDB:A1O9_08062"/>
<dbReference type="GeneID" id="25282975"/>
<evidence type="ECO:0000313" key="1">
    <source>
        <dbReference type="EMBL" id="KEF56481.1"/>
    </source>
</evidence>
<evidence type="ECO:0000313" key="2">
    <source>
        <dbReference type="Proteomes" id="UP000027920"/>
    </source>
</evidence>
<dbReference type="Pfam" id="PF05704">
    <property type="entry name" value="Caps_synth"/>
    <property type="match status" value="1"/>
</dbReference>
<dbReference type="OrthoDB" id="409543at2759"/>
<sequence>MTDADLKIPDEFKDQLSYVEGPDTRSDEEILSTLTQYVPVSSEKNIWAFWHSGIVAMPAWCQRNVIDWVRINGPSWTIRVLDNVPDSPNYILKHLPAETLPRSFIERTMDGPYVGQHSADFLRGATVTLYGGVFMDVGNLLLRPIDMICWKELEDPNSPFNVAVPWMYGTTIAQHLIAARKGDPFIQRWHDLFVHLWRNRQNHKGLIEDPLVAFSKEMKLDDARASNFHWDFKVPFQTVMEYITQVLVWTRVAMLEDVSANGDGFSGVDYWTRHIKLIDCLPESWGAEALLGFPGAGQKTLDLLALRRDFSLLETDPEQRAAHDLVWRLLTKSSLQKITHGKHLTHDLHLGALWDLPEHAGKDRAKGTYAELLRYGSVHFAQTRRSVVTAEAPRPESTLRKALLEP</sequence>
<gene>
    <name evidence="1" type="ORF">A1O9_08062</name>
</gene>
<dbReference type="AlphaFoldDB" id="A0A072P9D3"/>
<keyword evidence="2" id="KW-1185">Reference proteome</keyword>
<dbReference type="InterPro" id="IPR008441">
    <property type="entry name" value="AfumC-like_glycosyl_Trfase"/>
</dbReference>
<dbReference type="SUPFAM" id="SSF53448">
    <property type="entry name" value="Nucleotide-diphospho-sugar transferases"/>
    <property type="match status" value="1"/>
</dbReference>
<proteinExistence type="predicted"/>